<reference evidence="2" key="1">
    <citation type="journal article" date="2012" name="Nat. Biotechnol.">
        <title>Reference genome sequence of the model plant Setaria.</title>
        <authorList>
            <person name="Bennetzen J.L."/>
            <person name="Schmutz J."/>
            <person name="Wang H."/>
            <person name="Percifield R."/>
            <person name="Hawkins J."/>
            <person name="Pontaroli A.C."/>
            <person name="Estep M."/>
            <person name="Feng L."/>
            <person name="Vaughn J.N."/>
            <person name="Grimwood J."/>
            <person name="Jenkins J."/>
            <person name="Barry K."/>
            <person name="Lindquist E."/>
            <person name="Hellsten U."/>
            <person name="Deshpande S."/>
            <person name="Wang X."/>
            <person name="Wu X."/>
            <person name="Mitros T."/>
            <person name="Triplett J."/>
            <person name="Yang X."/>
            <person name="Ye C.Y."/>
            <person name="Mauro-Herrera M."/>
            <person name="Wang L."/>
            <person name="Li P."/>
            <person name="Sharma M."/>
            <person name="Sharma R."/>
            <person name="Ronald P.C."/>
            <person name="Panaud O."/>
            <person name="Kellogg E.A."/>
            <person name="Brutnell T.P."/>
            <person name="Doust A.N."/>
            <person name="Tuskan G.A."/>
            <person name="Rokhsar D."/>
            <person name="Devos K.M."/>
        </authorList>
    </citation>
    <scope>NUCLEOTIDE SEQUENCE [LARGE SCALE GENOMIC DNA]</scope>
    <source>
        <strain evidence="2">cv. Yugu1</strain>
    </source>
</reference>
<organism evidence="1 2">
    <name type="scientific">Setaria italica</name>
    <name type="common">Foxtail millet</name>
    <name type="synonym">Panicum italicum</name>
    <dbReference type="NCBI Taxonomy" id="4555"/>
    <lineage>
        <taxon>Eukaryota</taxon>
        <taxon>Viridiplantae</taxon>
        <taxon>Streptophyta</taxon>
        <taxon>Embryophyta</taxon>
        <taxon>Tracheophyta</taxon>
        <taxon>Spermatophyta</taxon>
        <taxon>Magnoliopsida</taxon>
        <taxon>Liliopsida</taxon>
        <taxon>Poales</taxon>
        <taxon>Poaceae</taxon>
        <taxon>PACMAD clade</taxon>
        <taxon>Panicoideae</taxon>
        <taxon>Panicodae</taxon>
        <taxon>Paniceae</taxon>
        <taxon>Cenchrinae</taxon>
        <taxon>Setaria</taxon>
    </lineage>
</organism>
<accession>K4AGT6</accession>
<keyword evidence="2" id="KW-1185">Reference proteome</keyword>
<dbReference type="Proteomes" id="UP000004995">
    <property type="component" value="Unassembled WGS sequence"/>
</dbReference>
<evidence type="ECO:0000313" key="2">
    <source>
        <dbReference type="Proteomes" id="UP000004995"/>
    </source>
</evidence>
<dbReference type="HOGENOM" id="CLU_2101163_0_0_1"/>
<name>K4AGT6_SETIT</name>
<sequence length="116" mass="13200">MIMCHDGDWRRAYKLSTMDSTMMEAGDTRQVVCALDELTSGTSWTKRISYRATKNQQYIILDAAINSGKWLPSRSDAAINSGKWLDLKKPMQADSLFRSVKDFWSSGEVNVRTQTQ</sequence>
<dbReference type="AlphaFoldDB" id="K4AGT6"/>
<reference evidence="1" key="2">
    <citation type="submission" date="2018-08" db="UniProtKB">
        <authorList>
            <consortium name="EnsemblPlants"/>
        </authorList>
    </citation>
    <scope>IDENTIFICATION</scope>
    <source>
        <strain evidence="1">Yugu1</strain>
    </source>
</reference>
<dbReference type="EnsemblPlants" id="KQK88003">
    <property type="protein sequence ID" value="KQK88003"/>
    <property type="gene ID" value="SETIT_038093mg"/>
</dbReference>
<protein>
    <submittedName>
        <fullName evidence="1">Uncharacterized protein</fullName>
    </submittedName>
</protein>
<dbReference type="InParanoid" id="K4AGT6"/>
<dbReference type="EMBL" id="AGNK02005470">
    <property type="status" value="NOT_ANNOTATED_CDS"/>
    <property type="molecule type" value="Genomic_DNA"/>
</dbReference>
<proteinExistence type="predicted"/>
<dbReference type="Gramene" id="KQK88003">
    <property type="protein sequence ID" value="KQK88003"/>
    <property type="gene ID" value="SETIT_038093mg"/>
</dbReference>
<evidence type="ECO:0000313" key="1">
    <source>
        <dbReference type="EnsemblPlants" id="KQK88003"/>
    </source>
</evidence>